<dbReference type="PANTHER" id="PTHR43280">
    <property type="entry name" value="ARAC-FAMILY TRANSCRIPTIONAL REGULATOR"/>
    <property type="match status" value="1"/>
</dbReference>
<comment type="caution">
    <text evidence="5">The sequence shown here is derived from an EMBL/GenBank/DDBJ whole genome shotgun (WGS) entry which is preliminary data.</text>
</comment>
<dbReference type="PROSITE" id="PS01124">
    <property type="entry name" value="HTH_ARAC_FAMILY_2"/>
    <property type="match status" value="1"/>
</dbReference>
<dbReference type="EMBL" id="JACOOR010000006">
    <property type="protein sequence ID" value="MBC5660436.1"/>
    <property type="molecule type" value="Genomic_DNA"/>
</dbReference>
<gene>
    <name evidence="5" type="ORF">H8S44_11715</name>
</gene>
<accession>A0A923LDQ3</accession>
<feature type="domain" description="HTH araC/xylS-type" evidence="4">
    <location>
        <begin position="179"/>
        <end position="276"/>
    </location>
</feature>
<proteinExistence type="predicted"/>
<keyword evidence="3" id="KW-0804">Transcription</keyword>
<dbReference type="GO" id="GO:0003700">
    <property type="term" value="F:DNA-binding transcription factor activity"/>
    <property type="evidence" value="ECO:0007669"/>
    <property type="project" value="InterPro"/>
</dbReference>
<name>A0A923LDQ3_9FIRM</name>
<dbReference type="GO" id="GO:0043565">
    <property type="term" value="F:sequence-specific DNA binding"/>
    <property type="evidence" value="ECO:0007669"/>
    <property type="project" value="InterPro"/>
</dbReference>
<evidence type="ECO:0000259" key="4">
    <source>
        <dbReference type="PROSITE" id="PS01124"/>
    </source>
</evidence>
<dbReference type="AlphaFoldDB" id="A0A923LDQ3"/>
<keyword evidence="2" id="KW-0238">DNA-binding</keyword>
<dbReference type="Proteomes" id="UP000649345">
    <property type="component" value="Unassembled WGS sequence"/>
</dbReference>
<dbReference type="PANTHER" id="PTHR43280:SF2">
    <property type="entry name" value="HTH-TYPE TRANSCRIPTIONAL REGULATOR EXSA"/>
    <property type="match status" value="1"/>
</dbReference>
<dbReference type="InterPro" id="IPR009057">
    <property type="entry name" value="Homeodomain-like_sf"/>
</dbReference>
<evidence type="ECO:0000256" key="2">
    <source>
        <dbReference type="ARBA" id="ARBA00023125"/>
    </source>
</evidence>
<dbReference type="Pfam" id="PF12833">
    <property type="entry name" value="HTH_18"/>
    <property type="match status" value="1"/>
</dbReference>
<dbReference type="Gene3D" id="1.10.10.60">
    <property type="entry name" value="Homeodomain-like"/>
    <property type="match status" value="2"/>
</dbReference>
<evidence type="ECO:0000313" key="5">
    <source>
        <dbReference type="EMBL" id="MBC5660436.1"/>
    </source>
</evidence>
<keyword evidence="1" id="KW-0805">Transcription regulation</keyword>
<dbReference type="InterPro" id="IPR018060">
    <property type="entry name" value="HTH_AraC"/>
</dbReference>
<evidence type="ECO:0000256" key="3">
    <source>
        <dbReference type="ARBA" id="ARBA00023163"/>
    </source>
</evidence>
<sequence>MNYRNLSESIHIQLFSRKTGLTAPDFPCIRLFYTQQGSLKIRLNRETVYVDRGQLLLFNEKDFEVLYLERDTQVLTLFIGLDYFQQHTFNTIWREAFFSEFILWIFDSRLRSFSHALYRATPENNLADLMNALHDEFTSSALCARNASDCYVLLIFIRLAREYAGEYGKTAWNKHLEYGRLIHYLNDNYRTATLEDTAAYFHFSPAYISKFLKKTTGKSFIEYIQQQRIDAAMHVLRNSDMPVNSIARQVGYQNISYFYRTFEKYNHCTPLEYRKQMRKTEP</sequence>
<evidence type="ECO:0000256" key="1">
    <source>
        <dbReference type="ARBA" id="ARBA00023015"/>
    </source>
</evidence>
<evidence type="ECO:0000313" key="6">
    <source>
        <dbReference type="Proteomes" id="UP000649345"/>
    </source>
</evidence>
<organism evidence="5 6">
    <name type="scientific">Anaerosacchariphilus hominis</name>
    <dbReference type="NCBI Taxonomy" id="2763017"/>
    <lineage>
        <taxon>Bacteria</taxon>
        <taxon>Bacillati</taxon>
        <taxon>Bacillota</taxon>
        <taxon>Clostridia</taxon>
        <taxon>Lachnospirales</taxon>
        <taxon>Lachnospiraceae</taxon>
        <taxon>Anaerosacchariphilus</taxon>
    </lineage>
</organism>
<dbReference type="SUPFAM" id="SSF46689">
    <property type="entry name" value="Homeodomain-like"/>
    <property type="match status" value="1"/>
</dbReference>
<keyword evidence="6" id="KW-1185">Reference proteome</keyword>
<protein>
    <submittedName>
        <fullName evidence="5">Helix-turn-helix transcriptional regulator</fullName>
    </submittedName>
</protein>
<dbReference type="RefSeq" id="WP_186872335.1">
    <property type="nucleotide sequence ID" value="NZ_JACOOR010000006.1"/>
</dbReference>
<reference evidence="5" key="1">
    <citation type="submission" date="2020-08" db="EMBL/GenBank/DDBJ databases">
        <title>Genome public.</title>
        <authorList>
            <person name="Liu C."/>
            <person name="Sun Q."/>
        </authorList>
    </citation>
    <scope>NUCLEOTIDE SEQUENCE</scope>
    <source>
        <strain evidence="5">NSJ-68</strain>
    </source>
</reference>
<dbReference type="SMART" id="SM00342">
    <property type="entry name" value="HTH_ARAC"/>
    <property type="match status" value="1"/>
</dbReference>